<accession>V9VQL7</accession>
<dbReference type="PANTHER" id="PTHR43441:SF2">
    <property type="entry name" value="FAMILY ACETYLTRANSFERASE, PUTATIVE (AFU_ORTHOLOGUE AFUA_7G00850)-RELATED"/>
    <property type="match status" value="1"/>
</dbReference>
<evidence type="ECO:0000313" key="4">
    <source>
        <dbReference type="Proteomes" id="UP000018780"/>
    </source>
</evidence>
<organism evidence="3 4">
    <name type="scientific">Leisingera methylohalidivorans DSM 14336</name>
    <dbReference type="NCBI Taxonomy" id="999552"/>
    <lineage>
        <taxon>Bacteria</taxon>
        <taxon>Pseudomonadati</taxon>
        <taxon>Pseudomonadota</taxon>
        <taxon>Alphaproteobacteria</taxon>
        <taxon>Rhodobacterales</taxon>
        <taxon>Roseobacteraceae</taxon>
        <taxon>Leisingera</taxon>
    </lineage>
</organism>
<evidence type="ECO:0000256" key="1">
    <source>
        <dbReference type="SAM" id="MobiDB-lite"/>
    </source>
</evidence>
<dbReference type="Proteomes" id="UP000018780">
    <property type="component" value="Chromosome"/>
</dbReference>
<sequence>MTDLTNEHGQPIGAPLPGWAGAPHPGHTGMSGRYCRVEPLNADSHSMDLFEAYRQDSSGAIWTYVSYGPFETPAALDAWVQAASGVDAQPYFAVINRDSGKAEGIASFLRIQPAHGVIEVGGITFAPALQRTRAATEAMYLMMARVFNDLGYRRYEWKCDALNAPSCRAAERFGFTYEGLFRQAIVYKGRNRDTAWYSVLDREWRSLEAAYQSWLEPANFGPDGQQKQSLGTLIAAARR</sequence>
<dbReference type="GO" id="GO:0008999">
    <property type="term" value="F:protein-N-terminal-alanine acetyltransferase activity"/>
    <property type="evidence" value="ECO:0007669"/>
    <property type="project" value="TreeGrafter"/>
</dbReference>
<dbReference type="PROSITE" id="PS51186">
    <property type="entry name" value="GNAT"/>
    <property type="match status" value="1"/>
</dbReference>
<proteinExistence type="predicted"/>
<dbReference type="InterPro" id="IPR016181">
    <property type="entry name" value="Acyl_CoA_acyltransferase"/>
</dbReference>
<dbReference type="InterPro" id="IPR000182">
    <property type="entry name" value="GNAT_dom"/>
</dbReference>
<gene>
    <name evidence="3" type="ORF">METH_01895</name>
</gene>
<dbReference type="InterPro" id="IPR051908">
    <property type="entry name" value="Ribosomal_N-acetyltransferase"/>
</dbReference>
<protein>
    <submittedName>
        <fullName evidence="3">GNAT family acetyltransferase</fullName>
    </submittedName>
</protein>
<dbReference type="OrthoDB" id="5295305at2"/>
<dbReference type="Gene3D" id="3.40.630.30">
    <property type="match status" value="1"/>
</dbReference>
<dbReference type="GO" id="GO:1990189">
    <property type="term" value="F:protein N-terminal-serine acetyltransferase activity"/>
    <property type="evidence" value="ECO:0007669"/>
    <property type="project" value="TreeGrafter"/>
</dbReference>
<dbReference type="EMBL" id="CP006773">
    <property type="protein sequence ID" value="AHC99629.1"/>
    <property type="molecule type" value="Genomic_DNA"/>
</dbReference>
<dbReference type="RefSeq" id="WP_024088697.1">
    <property type="nucleotide sequence ID" value="NC_023135.1"/>
</dbReference>
<dbReference type="STRING" id="999552.METH_01895"/>
<feature type="domain" description="N-acetyltransferase" evidence="2">
    <location>
        <begin position="47"/>
        <end position="193"/>
    </location>
</feature>
<feature type="region of interest" description="Disordered" evidence="1">
    <location>
        <begin position="1"/>
        <end position="23"/>
    </location>
</feature>
<keyword evidence="3" id="KW-0808">Transferase</keyword>
<dbReference type="FunFam" id="3.40.630.30:FF:000047">
    <property type="entry name" value="Acetyltransferase, GNAT family"/>
    <property type="match status" value="1"/>
</dbReference>
<evidence type="ECO:0000313" key="3">
    <source>
        <dbReference type="EMBL" id="AHC99629.1"/>
    </source>
</evidence>
<dbReference type="PATRIC" id="fig|999552.6.peg.377"/>
<dbReference type="AlphaFoldDB" id="V9VQL7"/>
<dbReference type="HOGENOM" id="CLU_013985_1_2_5"/>
<dbReference type="PANTHER" id="PTHR43441">
    <property type="entry name" value="RIBOSOMAL-PROTEIN-SERINE ACETYLTRANSFERASE"/>
    <property type="match status" value="1"/>
</dbReference>
<dbReference type="SUPFAM" id="SSF55729">
    <property type="entry name" value="Acyl-CoA N-acyltransferases (Nat)"/>
    <property type="match status" value="1"/>
</dbReference>
<reference evidence="3 4" key="1">
    <citation type="submission" date="2013-09" db="EMBL/GenBank/DDBJ databases">
        <authorList>
            <consortium name="DOE Joint Genome Institute"/>
            <person name="Klenk H.-P."/>
            <person name="Huntemann M."/>
            <person name="Han J."/>
            <person name="Chen A."/>
            <person name="Kyrpides N."/>
            <person name="Mavromatis K."/>
            <person name="Markowitz V."/>
            <person name="Palaniappan K."/>
            <person name="Ivanova N."/>
            <person name="Schaumberg A."/>
            <person name="Pati A."/>
            <person name="Liolios K."/>
            <person name="Nordberg H.P."/>
            <person name="Cantor M.N."/>
            <person name="Hua S.X."/>
            <person name="Woyke T."/>
        </authorList>
    </citation>
    <scope>NUCLEOTIDE SEQUENCE [LARGE SCALE GENOMIC DNA]</scope>
    <source>
        <strain evidence="3 4">DSM 14336</strain>
    </source>
</reference>
<name>V9VQL7_9RHOB</name>
<evidence type="ECO:0000259" key="2">
    <source>
        <dbReference type="PROSITE" id="PS51186"/>
    </source>
</evidence>
<keyword evidence="4" id="KW-1185">Reference proteome</keyword>
<dbReference type="KEGG" id="lmd:METH_01895"/>
<dbReference type="Pfam" id="PF13302">
    <property type="entry name" value="Acetyltransf_3"/>
    <property type="match status" value="1"/>
</dbReference>